<protein>
    <submittedName>
        <fullName evidence="2">Uncharacterized protein</fullName>
    </submittedName>
</protein>
<name>A0A7S9LRD2_9RHOB</name>
<keyword evidence="3" id="KW-1185">Reference proteome</keyword>
<feature type="transmembrane region" description="Helical" evidence="1">
    <location>
        <begin position="50"/>
        <end position="68"/>
    </location>
</feature>
<proteinExistence type="predicted"/>
<dbReference type="Proteomes" id="UP000594800">
    <property type="component" value="Chromosome"/>
</dbReference>
<keyword evidence="1" id="KW-0812">Transmembrane</keyword>
<dbReference type="AlphaFoldDB" id="A0A7S9LRD2"/>
<sequence length="85" mass="8818">MLAMLKATRVFVAIGLVVGGLAGALLFGLGIAAYFGAIDLGPDFASMNPLYLAILGFGLPLGAWLGWLRFNSLFDRAVTSRGGAD</sequence>
<accession>A0A7S9LRD2</accession>
<organism evidence="2 3">
    <name type="scientific">Pontivivens ytuae</name>
    <dbReference type="NCBI Taxonomy" id="2789856"/>
    <lineage>
        <taxon>Bacteria</taxon>
        <taxon>Pseudomonadati</taxon>
        <taxon>Pseudomonadota</taxon>
        <taxon>Alphaproteobacteria</taxon>
        <taxon>Rhodobacterales</taxon>
        <taxon>Paracoccaceae</taxon>
        <taxon>Pontivivens</taxon>
    </lineage>
</organism>
<evidence type="ECO:0000313" key="2">
    <source>
        <dbReference type="EMBL" id="QPH53575.1"/>
    </source>
</evidence>
<dbReference type="KEGG" id="poz:I0K15_17610"/>
<keyword evidence="1" id="KW-0472">Membrane</keyword>
<gene>
    <name evidence="2" type="ORF">I0K15_17610</name>
</gene>
<evidence type="ECO:0000256" key="1">
    <source>
        <dbReference type="SAM" id="Phobius"/>
    </source>
</evidence>
<dbReference type="RefSeq" id="WP_196102784.1">
    <property type="nucleotide sequence ID" value="NZ_CP064942.1"/>
</dbReference>
<reference evidence="2 3" key="1">
    <citation type="submission" date="2020-11" db="EMBL/GenBank/DDBJ databases">
        <title>Description of Pontivivens ytuae sp. nov. isolated from deep sea sediment of Mariana Trench.</title>
        <authorList>
            <person name="Wang Z."/>
            <person name="Sun Q.-L."/>
            <person name="Xu X.-D."/>
            <person name="Tang Y.-Z."/>
            <person name="Zhang J."/>
        </authorList>
    </citation>
    <scope>NUCLEOTIDE SEQUENCE [LARGE SCALE GENOMIC DNA]</scope>
    <source>
        <strain evidence="2 3">MT2928</strain>
    </source>
</reference>
<feature type="transmembrane region" description="Helical" evidence="1">
    <location>
        <begin position="12"/>
        <end position="38"/>
    </location>
</feature>
<evidence type="ECO:0000313" key="3">
    <source>
        <dbReference type="Proteomes" id="UP000594800"/>
    </source>
</evidence>
<keyword evidence="1" id="KW-1133">Transmembrane helix</keyword>
<dbReference type="EMBL" id="CP064942">
    <property type="protein sequence ID" value="QPH53575.1"/>
    <property type="molecule type" value="Genomic_DNA"/>
</dbReference>